<keyword evidence="5" id="KW-1133">Transmembrane helix</keyword>
<dbReference type="InterPro" id="IPR001680">
    <property type="entry name" value="WD40_rpt"/>
</dbReference>
<dbReference type="SUPFAM" id="SSF50998">
    <property type="entry name" value="Quinoprotein alcohol dehydrogenase-like"/>
    <property type="match status" value="1"/>
</dbReference>
<dbReference type="EMBL" id="JH930469">
    <property type="protein sequence ID" value="EKM59697.1"/>
    <property type="molecule type" value="Genomic_DNA"/>
</dbReference>
<reference evidence="6 7" key="1">
    <citation type="journal article" date="2012" name="BMC Genomics">
        <title>Comparative genomics of the white-rot fungi, Phanerochaete carnosa and P. chrysosporium, to elucidate the genetic basis of the distinct wood types they colonize.</title>
        <authorList>
            <person name="Suzuki H."/>
            <person name="MacDonald J."/>
            <person name="Syed K."/>
            <person name="Salamov A."/>
            <person name="Hori C."/>
            <person name="Aerts A."/>
            <person name="Henrissat B."/>
            <person name="Wiebenga A."/>
            <person name="vanKuyk P.A."/>
            <person name="Barry K."/>
            <person name="Lindquist E."/>
            <person name="LaButti K."/>
            <person name="Lapidus A."/>
            <person name="Lucas S."/>
            <person name="Coutinho P."/>
            <person name="Gong Y."/>
            <person name="Samejima M."/>
            <person name="Mahadevan R."/>
            <person name="Abou-Zaid M."/>
            <person name="de Vries R.P."/>
            <person name="Igarashi K."/>
            <person name="Yadav J.S."/>
            <person name="Grigoriev I.V."/>
            <person name="Master E.R."/>
        </authorList>
    </citation>
    <scope>NUCLEOTIDE SEQUENCE [LARGE SCALE GENOMIC DNA]</scope>
    <source>
        <strain evidence="6 7">HHB-10118-sp</strain>
    </source>
</reference>
<feature type="compositionally biased region" description="Basic residues" evidence="4">
    <location>
        <begin position="821"/>
        <end position="831"/>
    </location>
</feature>
<dbReference type="RefSeq" id="XP_007392255.1">
    <property type="nucleotide sequence ID" value="XM_007392193.1"/>
</dbReference>
<feature type="transmembrane region" description="Helical" evidence="5">
    <location>
        <begin position="1126"/>
        <end position="1146"/>
    </location>
</feature>
<keyword evidence="5" id="KW-0812">Transmembrane</keyword>
<dbReference type="HOGENOM" id="CLU_239426_0_0_1"/>
<feature type="transmembrane region" description="Helical" evidence="5">
    <location>
        <begin position="238"/>
        <end position="260"/>
    </location>
</feature>
<dbReference type="GO" id="GO:0043161">
    <property type="term" value="P:proteasome-mediated ubiquitin-dependent protein catabolic process"/>
    <property type="evidence" value="ECO:0007669"/>
    <property type="project" value="TreeGrafter"/>
</dbReference>
<dbReference type="InterPro" id="IPR011047">
    <property type="entry name" value="Quinoprotein_ADH-like_sf"/>
</dbReference>
<dbReference type="SMART" id="SM00320">
    <property type="entry name" value="WD40"/>
    <property type="match status" value="4"/>
</dbReference>
<evidence type="ECO:0000256" key="1">
    <source>
        <dbReference type="ARBA" id="ARBA00022574"/>
    </source>
</evidence>
<feature type="compositionally biased region" description="Polar residues" evidence="4">
    <location>
        <begin position="1712"/>
        <end position="1731"/>
    </location>
</feature>
<dbReference type="Gene3D" id="2.130.10.10">
    <property type="entry name" value="YVTN repeat-like/Quinoprotein amine dehydrogenase"/>
    <property type="match status" value="3"/>
</dbReference>
<accession>K5X9V9</accession>
<feature type="transmembrane region" description="Helical" evidence="5">
    <location>
        <begin position="272"/>
        <end position="295"/>
    </location>
</feature>
<dbReference type="Pfam" id="PF00400">
    <property type="entry name" value="WD40"/>
    <property type="match status" value="2"/>
</dbReference>
<proteinExistence type="predicted"/>
<name>K5X9V9_PHACS</name>
<feature type="transmembrane region" description="Helical" evidence="5">
    <location>
        <begin position="331"/>
        <end position="351"/>
    </location>
</feature>
<dbReference type="PANTHER" id="PTHR22838:SF0">
    <property type="entry name" value="WD REPEAT-CONTAINING PROTEIN 26"/>
    <property type="match status" value="1"/>
</dbReference>
<sequence length="1750" mass="197339">MDHEAQLSTVPREPPVALPKHDPEIPGDASAFYTFERQIIDLDRELRQLSNATRQLGSSVGILSASFRLCERLGRVLFLFRENAVELFPNRVRRQRRELQVDRYWNFKRQRRYRRRSRLLSLVSRLSNGQDQPTARDLPNELSALARDIAALLDCFSQYPEFLDEVPEQTLEEDIKGWASYLTYFTDDIETAAVRRYVHDLSVMLGHRLQRISDFTPRFIRVGIPTIRAAQKGSAINLINLSTVATLFSGVTATVLQFSYSNNHGIMAEAVNGFWFTSLVFSISAAVNSLLGLTWKDISSGFIAVHQIIGCPGLILFAYSSQQSPVTSMLTAVLSAACCFGLAAISTWIAFERWVFNWHDGNKLLSDVLAETAKGILNVRIIAWTLDRCRRVEPFKMRLAPRSAPIIQTIKRALSSVLYTTEVVVDVGSVISHSAVSSYPVESARSDLEAQNVQESITSEQPGHLRLTGKERFRRLVYRAMAEQRSNLTGSLQLSDINTTVPSGIVSTLVPKLKNFEVAQKLDVHMGLVRDLQFSPDGKHLATTSWDKKILVLNVMDDFSTGEPLSHPAGFVGQLEWSPCGTMFLTKANETIRIWARTETGNYEKHFSIVRSTSVNAIRWLPGSNAILSVERDNVVKMDLGGTLINRYTMKNMALSDVAITQDGQWMLCVGTVLADSKNSEEGSGNNQIVLYNMTARTVEKRAPLFVDASDIAIASNDQSVLVSFEAKAPPQLWKLQLENSSAPLVLRHSFVAPMRSDFAALASIFGGENDGFVLRAETADDFIFGGDYDHSVMIRQCLEQAIANIVQEQLQKLSLDPQHRRQKLPSKGKGQHGEKGYHPGEAFEVFEEQIRRLDYQLRELSNKTRKLGSSVGILSASSRLRERLGRVLHLFRENAAGLFPQIVHKKSFEPSVFRRLASERHRFFGSLNLAAHAADLVPKDFALELQLFSQDVSTLLECFSQFPEFLDEIPNRSLSGDLTYWAKSLDDLEGDLKSHAVQAYLYDSMTDIGERLDRITDKFIPAFISIGIPTIRASQDHSGDNLVNLSAVATFFAGVTATMLQITWNFTPRSRLSDSVNAFWFIAVIFSVSSAVNSLLGLTWSEAIFRSPDHLVPWWVLIWVKRSPIAFLVLSVACFFVGLVQFSYLSDQANTTRVFTILLSALSCFGLVAMSTWFACEWWIYSRYGGHLWLADILNHFKRKVKGMVLHVWRHIHPRNIWNHGKYLVLGEVDHDIEKTGTTMSTRIGLHSRTTMQHEAKDSFWLGLDKESMTKEEIATYRWQEALRRIRVQRLQERTTKGERLTIITDNNVHISNIMDTVNVTKLERMTISHELQSKEAHEAVVHFLQFSPDGKSLVTSSLDRKSFILSVADNDFRREAILNHPTGSGIVHQLEWAPIGIQSLLMRRSRTVSLWDSTGKCLWEAPRPGNRSIRSVRWCGSGDGAKCLSVEGNKVAIINPDGKEYAVHQIEDLQVRDIAITKDSKWMLCVGRYQGEDASLANQKQKHEIVLYSFARSKVVKRARVFHEICSITVARDNRLALVSYDNKAPPQLWGFHAVTTKGKEEWDLVLKHTYLPRERTSFSGLPAIMGGTRDRLVLRAGIAGDIHIWHRDMGSFLHCIQAPENFGHLTSFAWNRWSEDWMFATGTHEGAIHVWRLSEKEPEQITRSPTSTLRTTSPHSPSFPSRPAMFGPKAVHAKSLSQDRFSLRHPRNGSRSSGQTTLRHNTHSSFNGTVDEEDYGLKDDGDNDDDD</sequence>
<dbReference type="Proteomes" id="UP000008370">
    <property type="component" value="Unassembled WGS sequence"/>
</dbReference>
<feature type="transmembrane region" description="Helical" evidence="5">
    <location>
        <begin position="1043"/>
        <end position="1067"/>
    </location>
</feature>
<feature type="compositionally biased region" description="Low complexity" evidence="4">
    <location>
        <begin position="1665"/>
        <end position="1681"/>
    </location>
</feature>
<evidence type="ECO:0000256" key="4">
    <source>
        <dbReference type="SAM" id="MobiDB-lite"/>
    </source>
</evidence>
<gene>
    <name evidence="6" type="ORF">PHACADRAFT_192071</name>
</gene>
<dbReference type="PROSITE" id="PS50082">
    <property type="entry name" value="WD_REPEATS_2"/>
    <property type="match status" value="1"/>
</dbReference>
<feature type="region of interest" description="Disordered" evidence="4">
    <location>
        <begin position="817"/>
        <end position="838"/>
    </location>
</feature>
<dbReference type="InterPro" id="IPR051350">
    <property type="entry name" value="WD_repeat-ST_regulator"/>
</dbReference>
<dbReference type="SUPFAM" id="SSF50960">
    <property type="entry name" value="TolB, C-terminal domain"/>
    <property type="match status" value="1"/>
</dbReference>
<keyword evidence="5" id="KW-0472">Membrane</keyword>
<keyword evidence="2" id="KW-0677">Repeat</keyword>
<evidence type="ECO:0000256" key="2">
    <source>
        <dbReference type="ARBA" id="ARBA00022737"/>
    </source>
</evidence>
<dbReference type="STRING" id="650164.K5X9V9"/>
<keyword evidence="7" id="KW-1185">Reference proteome</keyword>
<protein>
    <submittedName>
        <fullName evidence="6">Uncharacterized protein</fullName>
    </submittedName>
</protein>
<dbReference type="OrthoDB" id="972532at2759"/>
<dbReference type="KEGG" id="pco:PHACADRAFT_192071"/>
<evidence type="ECO:0000256" key="3">
    <source>
        <dbReference type="PROSITE-ProRule" id="PRU00221"/>
    </source>
</evidence>
<feature type="repeat" description="WD" evidence="3">
    <location>
        <begin position="522"/>
        <end position="555"/>
    </location>
</feature>
<dbReference type="InParanoid" id="K5X9V9"/>
<dbReference type="GO" id="GO:0034657">
    <property type="term" value="C:GID complex"/>
    <property type="evidence" value="ECO:0007669"/>
    <property type="project" value="TreeGrafter"/>
</dbReference>
<feature type="transmembrane region" description="Helical" evidence="5">
    <location>
        <begin position="1079"/>
        <end position="1106"/>
    </location>
</feature>
<feature type="transmembrane region" description="Helical" evidence="5">
    <location>
        <begin position="301"/>
        <end position="319"/>
    </location>
</feature>
<dbReference type="InterPro" id="IPR015943">
    <property type="entry name" value="WD40/YVTN_repeat-like_dom_sf"/>
</dbReference>
<evidence type="ECO:0000313" key="6">
    <source>
        <dbReference type="EMBL" id="EKM59697.1"/>
    </source>
</evidence>
<dbReference type="PANTHER" id="PTHR22838">
    <property type="entry name" value="WD REPEAT PROTEIN 26-RELATED"/>
    <property type="match status" value="1"/>
</dbReference>
<feature type="transmembrane region" description="Helical" evidence="5">
    <location>
        <begin position="1158"/>
        <end position="1182"/>
    </location>
</feature>
<evidence type="ECO:0000256" key="5">
    <source>
        <dbReference type="SAM" id="Phobius"/>
    </source>
</evidence>
<feature type="region of interest" description="Disordered" evidence="4">
    <location>
        <begin position="1"/>
        <end position="23"/>
    </location>
</feature>
<organism evidence="6 7">
    <name type="scientific">Phanerochaete carnosa (strain HHB-10118-sp)</name>
    <name type="common">White-rot fungus</name>
    <name type="synonym">Peniophora carnosa</name>
    <dbReference type="NCBI Taxonomy" id="650164"/>
    <lineage>
        <taxon>Eukaryota</taxon>
        <taxon>Fungi</taxon>
        <taxon>Dikarya</taxon>
        <taxon>Basidiomycota</taxon>
        <taxon>Agaricomycotina</taxon>
        <taxon>Agaricomycetes</taxon>
        <taxon>Polyporales</taxon>
        <taxon>Phanerochaetaceae</taxon>
        <taxon>Phanerochaete</taxon>
    </lineage>
</organism>
<feature type="region of interest" description="Disordered" evidence="4">
    <location>
        <begin position="1658"/>
        <end position="1750"/>
    </location>
</feature>
<keyword evidence="1 3" id="KW-0853">WD repeat</keyword>
<dbReference type="GeneID" id="18910800"/>
<evidence type="ECO:0000313" key="7">
    <source>
        <dbReference type="Proteomes" id="UP000008370"/>
    </source>
</evidence>